<dbReference type="EMBL" id="CP098740">
    <property type="protein sequence ID" value="UZK52772.1"/>
    <property type="molecule type" value="Genomic_DNA"/>
</dbReference>
<dbReference type="Proteomes" id="UP001164963">
    <property type="component" value="Chromosome"/>
</dbReference>
<reference evidence="1" key="1">
    <citation type="journal article" date="2022" name="Front. Microbiol.">
        <title>Mirubactin C rescues the lethal effect of cell wall biosynthesis mutations in Bacillus subtilis.</title>
        <authorList>
            <person name="Kepplinger B."/>
            <person name="Wen X."/>
            <person name="Tyler A.R."/>
            <person name="Kim B.Y."/>
            <person name="Brown J."/>
            <person name="Banks P."/>
            <person name="Dashti Y."/>
            <person name="Mackenzie E.S."/>
            <person name="Wills C."/>
            <person name="Kawai Y."/>
            <person name="Waldron K.J."/>
            <person name="Allenby N.E.E."/>
            <person name="Wu L.J."/>
            <person name="Hall M.J."/>
            <person name="Errington J."/>
        </authorList>
    </citation>
    <scope>NUCLEOTIDE SEQUENCE</scope>
    <source>
        <strain evidence="1">MDA8-470</strain>
    </source>
</reference>
<accession>A0ABY6PKH3</accession>
<sequence>MVGPEAVAAAKDAIAKSRGKYVESSAAELTAQTAVSLCRMDRAYAGVPASVTTAKHSNPRAVDGEQRVTLTHAVKDGEVVVHVPKTGKPTPRGIEFEIADTPVVVDVYDADVPVEPQKPDASDVVKAEDVRGLDPFAK</sequence>
<organism evidence="1 2">
    <name type="scientific">Streptomyces drozdowiczii</name>
    <dbReference type="NCBI Taxonomy" id="202862"/>
    <lineage>
        <taxon>Bacteria</taxon>
        <taxon>Bacillati</taxon>
        <taxon>Actinomycetota</taxon>
        <taxon>Actinomycetes</taxon>
        <taxon>Kitasatosporales</taxon>
        <taxon>Streptomycetaceae</taxon>
        <taxon>Streptomyces</taxon>
    </lineage>
</organism>
<evidence type="ECO:0000313" key="1">
    <source>
        <dbReference type="EMBL" id="UZK52772.1"/>
    </source>
</evidence>
<name>A0ABY6PKH3_9ACTN</name>
<evidence type="ECO:0000313" key="2">
    <source>
        <dbReference type="Proteomes" id="UP001164963"/>
    </source>
</evidence>
<protein>
    <submittedName>
        <fullName evidence="1">Uncharacterized protein</fullName>
    </submittedName>
</protein>
<gene>
    <name evidence="1" type="ORF">NEH16_00400</name>
</gene>
<keyword evidence="2" id="KW-1185">Reference proteome</keyword>
<proteinExistence type="predicted"/>
<dbReference type="RefSeq" id="WP_265538408.1">
    <property type="nucleotide sequence ID" value="NZ_CP098740.1"/>
</dbReference>